<accession>A0A6J6BCY0</accession>
<gene>
    <name evidence="2" type="ORF">UFOPK1419_00405</name>
</gene>
<keyword evidence="1" id="KW-0812">Transmembrane</keyword>
<name>A0A6J6BCY0_9ZZZZ</name>
<organism evidence="2">
    <name type="scientific">freshwater metagenome</name>
    <dbReference type="NCBI Taxonomy" id="449393"/>
    <lineage>
        <taxon>unclassified sequences</taxon>
        <taxon>metagenomes</taxon>
        <taxon>ecological metagenomes</taxon>
    </lineage>
</organism>
<keyword evidence="1" id="KW-1133">Transmembrane helix</keyword>
<feature type="transmembrane region" description="Helical" evidence="1">
    <location>
        <begin position="33"/>
        <end position="54"/>
    </location>
</feature>
<keyword evidence="1" id="KW-0472">Membrane</keyword>
<dbReference type="EMBL" id="CAEZSK010000036">
    <property type="protein sequence ID" value="CAB4536831.1"/>
    <property type="molecule type" value="Genomic_DNA"/>
</dbReference>
<evidence type="ECO:0000256" key="1">
    <source>
        <dbReference type="SAM" id="Phobius"/>
    </source>
</evidence>
<proteinExistence type="predicted"/>
<protein>
    <submittedName>
        <fullName evidence="2">Unannotated protein</fullName>
    </submittedName>
</protein>
<dbReference type="AlphaFoldDB" id="A0A6J6BCY0"/>
<reference evidence="2" key="1">
    <citation type="submission" date="2020-05" db="EMBL/GenBank/DDBJ databases">
        <authorList>
            <person name="Chiriac C."/>
            <person name="Salcher M."/>
            <person name="Ghai R."/>
            <person name="Kavagutti S V."/>
        </authorList>
    </citation>
    <scope>NUCLEOTIDE SEQUENCE</scope>
</reference>
<sequence>MMIHIASAIGSLAQATPEDGTVAGEGLSAVETFAYFFAAPTVIFLAISVIVYALTGDRKKTQNKSSVITTIE</sequence>
<evidence type="ECO:0000313" key="2">
    <source>
        <dbReference type="EMBL" id="CAB4536831.1"/>
    </source>
</evidence>